<name>A0A1I0AZ37_9FIRM</name>
<proteinExistence type="inferred from homology"/>
<dbReference type="PANTHER" id="PTHR10889">
    <property type="entry name" value="DEOXYRIBOSE-PHOSPHATE ALDOLASE"/>
    <property type="match status" value="1"/>
</dbReference>
<feature type="active site" description="Proton donor/acceptor" evidence="7">
    <location>
        <position position="92"/>
    </location>
</feature>
<evidence type="ECO:0000256" key="4">
    <source>
        <dbReference type="ARBA" id="ARBA00023270"/>
    </source>
</evidence>
<dbReference type="NCBIfam" id="TIGR00126">
    <property type="entry name" value="deoC"/>
    <property type="match status" value="1"/>
</dbReference>
<evidence type="ECO:0000256" key="3">
    <source>
        <dbReference type="ARBA" id="ARBA00023239"/>
    </source>
</evidence>
<evidence type="ECO:0000313" key="8">
    <source>
        <dbReference type="EMBL" id="SDF59958.1"/>
    </source>
</evidence>
<dbReference type="EMBL" id="FOHG01000016">
    <property type="protein sequence ID" value="SES99718.1"/>
    <property type="molecule type" value="Genomic_DNA"/>
</dbReference>
<dbReference type="GO" id="GO:0016052">
    <property type="term" value="P:carbohydrate catabolic process"/>
    <property type="evidence" value="ECO:0007669"/>
    <property type="project" value="TreeGrafter"/>
</dbReference>
<dbReference type="GO" id="GO:0005737">
    <property type="term" value="C:cytoplasm"/>
    <property type="evidence" value="ECO:0007669"/>
    <property type="project" value="UniProtKB-SubCell"/>
</dbReference>
<keyword evidence="4 7" id="KW-0704">Schiff base</keyword>
<comment type="similarity">
    <text evidence="1 7">Belongs to the DeoC/FbaB aldolase family. DeoC type 1 subfamily.</text>
</comment>
<comment type="catalytic activity">
    <reaction evidence="5 7">
        <text>2-deoxy-D-ribose 5-phosphate = D-glyceraldehyde 3-phosphate + acetaldehyde</text>
        <dbReference type="Rhea" id="RHEA:12821"/>
        <dbReference type="ChEBI" id="CHEBI:15343"/>
        <dbReference type="ChEBI" id="CHEBI:59776"/>
        <dbReference type="ChEBI" id="CHEBI:62877"/>
        <dbReference type="EC" id="4.1.2.4"/>
    </reaction>
</comment>
<dbReference type="GO" id="GO:0004139">
    <property type="term" value="F:deoxyribose-phosphate aldolase activity"/>
    <property type="evidence" value="ECO:0007669"/>
    <property type="project" value="UniProtKB-UniRule"/>
</dbReference>
<dbReference type="RefSeq" id="WP_089720216.1">
    <property type="nucleotide sequence ID" value="NZ_FNBJ01000016.1"/>
</dbReference>
<dbReference type="SMART" id="SM01133">
    <property type="entry name" value="DeoC"/>
    <property type="match status" value="1"/>
</dbReference>
<dbReference type="EMBL" id="FNBJ01000016">
    <property type="protein sequence ID" value="SDF59958.1"/>
    <property type="molecule type" value="Genomic_DNA"/>
</dbReference>
<dbReference type="PIRSF" id="PIRSF001357">
    <property type="entry name" value="DeoC"/>
    <property type="match status" value="1"/>
</dbReference>
<evidence type="ECO:0000256" key="7">
    <source>
        <dbReference type="HAMAP-Rule" id="MF_00114"/>
    </source>
</evidence>
<dbReference type="EC" id="4.1.2.4" evidence="7"/>
<dbReference type="UniPathway" id="UPA00002">
    <property type="reaction ID" value="UER00468"/>
</dbReference>
<sequence length="223" mass="24317">MNKEELIKIIDYTLLDLTASKTDLEKFCQETIEYGFKTVFVNPYYLEFVYNKLNKHDVKVGAPIGFSLGCSTKKTKLTETKESIKAGASELDMLMNLSAFKSSEYDYVENEIKEFVKLANGLTTKVIIESALLTKEEIIKACKLVESGGADFVKTATGFNGGGAALDDVKLIKKTVGSNLEVKAAGGIKTYQDALDMIKAGASRIGASGAIEIIEGKDYKGNY</sequence>
<dbReference type="HAMAP" id="MF_00114">
    <property type="entry name" value="DeoC_type1"/>
    <property type="match status" value="1"/>
</dbReference>
<dbReference type="InterPro" id="IPR028581">
    <property type="entry name" value="DeoC_typeI"/>
</dbReference>
<dbReference type="SUPFAM" id="SSF51569">
    <property type="entry name" value="Aldolase"/>
    <property type="match status" value="1"/>
</dbReference>
<dbReference type="PANTHER" id="PTHR10889:SF1">
    <property type="entry name" value="DEOXYRIBOSE-PHOSPHATE ALDOLASE"/>
    <property type="match status" value="1"/>
</dbReference>
<reference evidence="10 11" key="1">
    <citation type="submission" date="2016-10" db="EMBL/GenBank/DDBJ databases">
        <authorList>
            <person name="Varghese N."/>
            <person name="Submissions S."/>
        </authorList>
    </citation>
    <scope>NUCLEOTIDE SEQUENCE [LARGE SCALE GENOMIC DNA]</scope>
    <source>
        <strain evidence="8 11">WG2</strain>
        <strain evidence="9 10">WG5</strain>
    </source>
</reference>
<dbReference type="InterPro" id="IPR002915">
    <property type="entry name" value="DeoC/FbaB/LacD_aldolase"/>
</dbReference>
<keyword evidence="2 7" id="KW-0963">Cytoplasm</keyword>
<comment type="pathway">
    <text evidence="7">Carbohydrate degradation; 2-deoxy-D-ribose 1-phosphate degradation; D-glyceraldehyde 3-phosphate and acetaldehyde from 2-deoxy-alpha-D-ribose 1-phosphate: step 2/2.</text>
</comment>
<dbReference type="InterPro" id="IPR013785">
    <property type="entry name" value="Aldolase_TIM"/>
</dbReference>
<evidence type="ECO:0000256" key="1">
    <source>
        <dbReference type="ARBA" id="ARBA00010936"/>
    </source>
</evidence>
<comment type="function">
    <text evidence="6 7">Catalyzes a reversible aldol reaction between acetaldehyde and D-glyceraldehyde 3-phosphate to generate 2-deoxy-D-ribose 5-phosphate.</text>
</comment>
<keyword evidence="3 7" id="KW-0456">Lyase</keyword>
<dbReference type="AlphaFoldDB" id="A0A1I0AZ37"/>
<evidence type="ECO:0000313" key="11">
    <source>
        <dbReference type="Proteomes" id="UP000199519"/>
    </source>
</evidence>
<dbReference type="InterPro" id="IPR011343">
    <property type="entry name" value="DeoC"/>
</dbReference>
<dbReference type="Gene3D" id="3.20.20.70">
    <property type="entry name" value="Aldolase class I"/>
    <property type="match status" value="1"/>
</dbReference>
<dbReference type="Proteomes" id="UP000198612">
    <property type="component" value="Unassembled WGS sequence"/>
</dbReference>
<evidence type="ECO:0000313" key="9">
    <source>
        <dbReference type="EMBL" id="SES99718.1"/>
    </source>
</evidence>
<dbReference type="GO" id="GO:0006018">
    <property type="term" value="P:2-deoxyribose 1-phosphate catabolic process"/>
    <property type="evidence" value="ECO:0007669"/>
    <property type="project" value="UniProtKB-UniRule"/>
</dbReference>
<feature type="active site" description="Schiff-base intermediate with acetaldehyde" evidence="7">
    <location>
        <position position="154"/>
    </location>
</feature>
<gene>
    <name evidence="7" type="primary">deoC</name>
    <name evidence="8" type="ORF">SAMN04488598_11646</name>
    <name evidence="9" type="ORF">SAMN04515652_1165</name>
</gene>
<dbReference type="GO" id="GO:0009264">
    <property type="term" value="P:deoxyribonucleotide catabolic process"/>
    <property type="evidence" value="ECO:0007669"/>
    <property type="project" value="UniProtKB-UniRule"/>
</dbReference>
<evidence type="ECO:0000256" key="6">
    <source>
        <dbReference type="ARBA" id="ARBA00056337"/>
    </source>
</evidence>
<dbReference type="Proteomes" id="UP000199519">
    <property type="component" value="Unassembled WGS sequence"/>
</dbReference>
<comment type="subcellular location">
    <subcellularLocation>
        <location evidence="7">Cytoplasm</location>
    </subcellularLocation>
</comment>
<dbReference type="FunFam" id="3.20.20.70:FF:000044">
    <property type="entry name" value="Deoxyribose-phosphate aldolase"/>
    <property type="match status" value="1"/>
</dbReference>
<evidence type="ECO:0000313" key="10">
    <source>
        <dbReference type="Proteomes" id="UP000198612"/>
    </source>
</evidence>
<dbReference type="Pfam" id="PF01791">
    <property type="entry name" value="DeoC"/>
    <property type="match status" value="1"/>
</dbReference>
<evidence type="ECO:0000256" key="2">
    <source>
        <dbReference type="ARBA" id="ARBA00022490"/>
    </source>
</evidence>
<dbReference type="CDD" id="cd00959">
    <property type="entry name" value="DeoC"/>
    <property type="match status" value="1"/>
</dbReference>
<keyword evidence="11" id="KW-1185">Reference proteome</keyword>
<accession>A0A1I0AZ37</accession>
<protein>
    <recommendedName>
        <fullName evidence="7">Deoxyribose-phosphate aldolase</fullName>
        <shortName evidence="7">DERA</shortName>
        <ecNumber evidence="7">4.1.2.4</ecNumber>
    </recommendedName>
    <alternativeName>
        <fullName evidence="7">2-deoxy-D-ribose 5-phosphate aldolase</fullName>
    </alternativeName>
    <alternativeName>
        <fullName evidence="7">Phosphodeoxyriboaldolase</fullName>
        <shortName evidence="7">Deoxyriboaldolase</shortName>
    </alternativeName>
</protein>
<organism evidence="9 10">
    <name type="scientific">Halanaerobium congolense</name>
    <dbReference type="NCBI Taxonomy" id="54121"/>
    <lineage>
        <taxon>Bacteria</taxon>
        <taxon>Bacillati</taxon>
        <taxon>Bacillota</taxon>
        <taxon>Clostridia</taxon>
        <taxon>Halanaerobiales</taxon>
        <taxon>Halanaerobiaceae</taxon>
        <taxon>Halanaerobium</taxon>
    </lineage>
</organism>
<evidence type="ECO:0000256" key="5">
    <source>
        <dbReference type="ARBA" id="ARBA00048791"/>
    </source>
</evidence>
<feature type="active site" description="Proton donor/acceptor" evidence="7">
    <location>
        <position position="183"/>
    </location>
</feature>